<gene>
    <name evidence="2" type="ORF">FH610_041560</name>
    <name evidence="1" type="ORF">FH610_042550</name>
</gene>
<evidence type="ECO:0000313" key="1">
    <source>
        <dbReference type="EMBL" id="KAB8172203.1"/>
    </source>
</evidence>
<sequence>MTDTQREGGYRPGYEVAAEQVLELIARLGLRPGDRMPT</sequence>
<keyword evidence="3" id="KW-1185">Reference proteome</keyword>
<reference evidence="2 3" key="1">
    <citation type="submission" date="2019-10" db="EMBL/GenBank/DDBJ databases">
        <title>Nonomuraea sp. nov., isolated from Phyllanthus amarus.</title>
        <authorList>
            <person name="Klykleung N."/>
            <person name="Tanasupawat S."/>
        </authorList>
    </citation>
    <scope>NUCLEOTIDE SEQUENCE [LARGE SCALE GENOMIC DNA]</scope>
    <source>
        <strain evidence="2 3">CR1-09</strain>
    </source>
</reference>
<organism evidence="2 3">
    <name type="scientific">Microbispora catharanthi</name>
    <dbReference type="NCBI Taxonomy" id="1712871"/>
    <lineage>
        <taxon>Bacteria</taxon>
        <taxon>Bacillati</taxon>
        <taxon>Actinomycetota</taxon>
        <taxon>Actinomycetes</taxon>
        <taxon>Streptosporangiales</taxon>
        <taxon>Streptosporangiaceae</taxon>
        <taxon>Microbispora</taxon>
    </lineage>
</organism>
<protein>
    <submittedName>
        <fullName evidence="2">GntR family transcriptional regulator</fullName>
    </submittedName>
</protein>
<feature type="non-terminal residue" evidence="2">
    <location>
        <position position="38"/>
    </location>
</feature>
<comment type="caution">
    <text evidence="2">The sequence shown here is derived from an EMBL/GenBank/DDBJ whole genome shotgun (WGS) entry which is preliminary data.</text>
</comment>
<dbReference type="AlphaFoldDB" id="A0A5C4UQQ9"/>
<proteinExistence type="predicted"/>
<name>A0A5C4UQQ9_9ACTN</name>
<evidence type="ECO:0000313" key="2">
    <source>
        <dbReference type="EMBL" id="KAB8173360.1"/>
    </source>
</evidence>
<dbReference type="Proteomes" id="UP000313066">
    <property type="component" value="Unassembled WGS sequence"/>
</dbReference>
<dbReference type="EMBL" id="VDMA02000043">
    <property type="protein sequence ID" value="KAB8173360.1"/>
    <property type="molecule type" value="Genomic_DNA"/>
</dbReference>
<dbReference type="EMBL" id="VDMA02000063">
    <property type="protein sequence ID" value="KAB8172203.1"/>
    <property type="molecule type" value="Genomic_DNA"/>
</dbReference>
<evidence type="ECO:0000313" key="3">
    <source>
        <dbReference type="Proteomes" id="UP000313066"/>
    </source>
</evidence>
<accession>A0A5C4UQQ9</accession>